<feature type="binding site" evidence="8">
    <location>
        <position position="172"/>
    </location>
    <ligand>
        <name>ATP</name>
        <dbReference type="ChEBI" id="CHEBI:30616"/>
    </ligand>
</feature>
<comment type="similarity">
    <text evidence="1 8">Belongs to the SELO family.</text>
</comment>
<keyword evidence="4 8" id="KW-0479">Metal-binding</keyword>
<reference evidence="9 10" key="1">
    <citation type="submission" date="2019-06" db="EMBL/GenBank/DDBJ databases">
        <title>Sequencing the genomes of 1000 actinobacteria strains.</title>
        <authorList>
            <person name="Klenk H.-P."/>
        </authorList>
    </citation>
    <scope>NUCLEOTIDE SEQUENCE [LARGE SCALE GENOMIC DNA]</scope>
    <source>
        <strain evidence="9 10">DSM 24617</strain>
    </source>
</reference>
<dbReference type="HAMAP" id="MF_00692">
    <property type="entry name" value="SelO"/>
    <property type="match status" value="1"/>
</dbReference>
<dbReference type="GO" id="GO:0070733">
    <property type="term" value="F:AMPylase activity"/>
    <property type="evidence" value="ECO:0007669"/>
    <property type="project" value="UniProtKB-EC"/>
</dbReference>
<keyword evidence="3 8" id="KW-0548">Nucleotidyltransferase</keyword>
<feature type="binding site" evidence="8">
    <location>
        <position position="122"/>
    </location>
    <ligand>
        <name>ATP</name>
        <dbReference type="ChEBI" id="CHEBI:30616"/>
    </ligand>
</feature>
<keyword evidence="5 8" id="KW-0547">Nucleotide-binding</keyword>
<dbReference type="EC" id="2.7.7.-" evidence="8"/>
<protein>
    <recommendedName>
        <fullName evidence="8">Protein nucleotidyltransferase YdiU</fullName>
        <ecNumber evidence="8">2.7.7.-</ecNumber>
    </recommendedName>
    <alternativeName>
        <fullName evidence="8">Protein adenylyltransferase YdiU</fullName>
        <ecNumber evidence="8">2.7.7.108</ecNumber>
    </alternativeName>
    <alternativeName>
        <fullName evidence="8">Protein uridylyltransferase YdiU</fullName>
        <ecNumber evidence="8">2.7.7.-</ecNumber>
    </alternativeName>
</protein>
<dbReference type="GO" id="GO:0030145">
    <property type="term" value="F:manganese ion binding"/>
    <property type="evidence" value="ECO:0007669"/>
    <property type="project" value="UniProtKB-UniRule"/>
</dbReference>
<evidence type="ECO:0000256" key="1">
    <source>
        <dbReference type="ARBA" id="ARBA00009747"/>
    </source>
</evidence>
<evidence type="ECO:0000256" key="6">
    <source>
        <dbReference type="ARBA" id="ARBA00022840"/>
    </source>
</evidence>
<comment type="catalytic activity">
    <reaction evidence="8">
        <text>L-threonyl-[protein] + ATP = 3-O-(5'-adenylyl)-L-threonyl-[protein] + diphosphate</text>
        <dbReference type="Rhea" id="RHEA:54292"/>
        <dbReference type="Rhea" id="RHEA-COMP:11060"/>
        <dbReference type="Rhea" id="RHEA-COMP:13847"/>
        <dbReference type="ChEBI" id="CHEBI:30013"/>
        <dbReference type="ChEBI" id="CHEBI:30616"/>
        <dbReference type="ChEBI" id="CHEBI:33019"/>
        <dbReference type="ChEBI" id="CHEBI:138113"/>
        <dbReference type="EC" id="2.7.7.108"/>
    </reaction>
</comment>
<dbReference type="RefSeq" id="WP_142005119.1">
    <property type="nucleotide sequence ID" value="NZ_CAJTBP010000001.1"/>
</dbReference>
<comment type="catalytic activity">
    <reaction evidence="8">
        <text>L-seryl-[protein] + ATP = 3-O-(5'-adenylyl)-L-seryl-[protein] + diphosphate</text>
        <dbReference type="Rhea" id="RHEA:58120"/>
        <dbReference type="Rhea" id="RHEA-COMP:9863"/>
        <dbReference type="Rhea" id="RHEA-COMP:15073"/>
        <dbReference type="ChEBI" id="CHEBI:29999"/>
        <dbReference type="ChEBI" id="CHEBI:30616"/>
        <dbReference type="ChEBI" id="CHEBI:33019"/>
        <dbReference type="ChEBI" id="CHEBI:142516"/>
        <dbReference type="EC" id="2.7.7.108"/>
    </reaction>
</comment>
<feature type="binding site" evidence="8">
    <location>
        <position position="88"/>
    </location>
    <ligand>
        <name>ATP</name>
        <dbReference type="ChEBI" id="CHEBI:30616"/>
    </ligand>
</feature>
<dbReference type="PANTHER" id="PTHR32057:SF14">
    <property type="entry name" value="PROTEIN ADENYLYLTRANSFERASE SELO, MITOCHONDRIAL"/>
    <property type="match status" value="1"/>
</dbReference>
<comment type="catalytic activity">
    <reaction evidence="8">
        <text>L-seryl-[protein] + UTP = O-(5'-uridylyl)-L-seryl-[protein] + diphosphate</text>
        <dbReference type="Rhea" id="RHEA:64604"/>
        <dbReference type="Rhea" id="RHEA-COMP:9863"/>
        <dbReference type="Rhea" id="RHEA-COMP:16635"/>
        <dbReference type="ChEBI" id="CHEBI:29999"/>
        <dbReference type="ChEBI" id="CHEBI:33019"/>
        <dbReference type="ChEBI" id="CHEBI:46398"/>
        <dbReference type="ChEBI" id="CHEBI:156051"/>
    </reaction>
</comment>
<feature type="binding site" evidence="8">
    <location>
        <position position="249"/>
    </location>
    <ligand>
        <name>Mg(2+)</name>
        <dbReference type="ChEBI" id="CHEBI:18420"/>
    </ligand>
</feature>
<dbReference type="GO" id="GO:0005524">
    <property type="term" value="F:ATP binding"/>
    <property type="evidence" value="ECO:0007669"/>
    <property type="project" value="UniProtKB-UniRule"/>
</dbReference>
<organism evidence="9 10">
    <name type="scientific">Barrientosiimonas humi</name>
    <dbReference type="NCBI Taxonomy" id="999931"/>
    <lineage>
        <taxon>Bacteria</taxon>
        <taxon>Bacillati</taxon>
        <taxon>Actinomycetota</taxon>
        <taxon>Actinomycetes</taxon>
        <taxon>Micrococcales</taxon>
        <taxon>Dermacoccaceae</taxon>
        <taxon>Barrientosiimonas</taxon>
    </lineage>
</organism>
<comment type="catalytic activity">
    <reaction evidence="8">
        <text>L-tyrosyl-[protein] + UTP = O-(5'-uridylyl)-L-tyrosyl-[protein] + diphosphate</text>
        <dbReference type="Rhea" id="RHEA:83887"/>
        <dbReference type="Rhea" id="RHEA-COMP:10136"/>
        <dbReference type="Rhea" id="RHEA-COMP:20238"/>
        <dbReference type="ChEBI" id="CHEBI:33019"/>
        <dbReference type="ChEBI" id="CHEBI:46398"/>
        <dbReference type="ChEBI" id="CHEBI:46858"/>
        <dbReference type="ChEBI" id="CHEBI:90602"/>
    </reaction>
</comment>
<feature type="active site" description="Proton acceptor" evidence="8">
    <location>
        <position position="248"/>
    </location>
</feature>
<comment type="cofactor">
    <cofactor evidence="8">
        <name>Mg(2+)</name>
        <dbReference type="ChEBI" id="CHEBI:18420"/>
    </cofactor>
    <cofactor evidence="8">
        <name>Mn(2+)</name>
        <dbReference type="ChEBI" id="CHEBI:29035"/>
    </cofactor>
</comment>
<keyword evidence="6 8" id="KW-0067">ATP-binding</keyword>
<dbReference type="OrthoDB" id="9776281at2"/>
<keyword evidence="7 8" id="KW-0460">Magnesium</keyword>
<comment type="catalytic activity">
    <reaction evidence="8">
        <text>L-histidyl-[protein] + UTP = N(tele)-(5'-uridylyl)-L-histidyl-[protein] + diphosphate</text>
        <dbReference type="Rhea" id="RHEA:83891"/>
        <dbReference type="Rhea" id="RHEA-COMP:9745"/>
        <dbReference type="Rhea" id="RHEA-COMP:20239"/>
        <dbReference type="ChEBI" id="CHEBI:29979"/>
        <dbReference type="ChEBI" id="CHEBI:33019"/>
        <dbReference type="ChEBI" id="CHEBI:46398"/>
        <dbReference type="ChEBI" id="CHEBI:233474"/>
    </reaction>
</comment>
<comment type="function">
    <text evidence="8">Nucleotidyltransferase involved in the post-translational modification of proteins. It can catalyze the addition of adenosine monophosphate (AMP) or uridine monophosphate (UMP) to a protein, resulting in modifications known as AMPylation and UMPylation.</text>
</comment>
<dbReference type="InterPro" id="IPR003846">
    <property type="entry name" value="SelO"/>
</dbReference>
<dbReference type="PANTHER" id="PTHR32057">
    <property type="entry name" value="PROTEIN ADENYLYLTRANSFERASE SELO, MITOCHONDRIAL"/>
    <property type="match status" value="1"/>
</dbReference>
<evidence type="ECO:0000256" key="2">
    <source>
        <dbReference type="ARBA" id="ARBA00022679"/>
    </source>
</evidence>
<evidence type="ECO:0000256" key="7">
    <source>
        <dbReference type="ARBA" id="ARBA00022842"/>
    </source>
</evidence>
<evidence type="ECO:0000256" key="8">
    <source>
        <dbReference type="HAMAP-Rule" id="MF_00692"/>
    </source>
</evidence>
<feature type="binding site" evidence="8">
    <location>
        <position position="89"/>
    </location>
    <ligand>
        <name>ATP</name>
        <dbReference type="ChEBI" id="CHEBI:30616"/>
    </ligand>
</feature>
<feature type="binding site" evidence="8">
    <location>
        <position position="86"/>
    </location>
    <ligand>
        <name>ATP</name>
        <dbReference type="ChEBI" id="CHEBI:30616"/>
    </ligand>
</feature>
<dbReference type="EMBL" id="VFOK01000001">
    <property type="protein sequence ID" value="TQL33053.1"/>
    <property type="molecule type" value="Genomic_DNA"/>
</dbReference>
<keyword evidence="10" id="KW-1185">Reference proteome</keyword>
<sequence>MTWRLEDDYARRFPDLGLDWTPQEAPAPRLVALIDSVAAELGLDAAWLREPSQVAVLAGAAVPPGAHPVAQAYAGHQFGQFAGLLGDGRAVLLGEVKDATGALRDVSLKGSGRTAFSRGGDGKAVLGPVLRELVVSEGMQALGIPTTRALAATETGEQVWRQGMERGAVLARVAASHLRVGTFELVARQGDPTRLRALADYAIERHQPAARGADNPYLALLRSVVAAQAALLADWMAVGFIHGVMNTDNMTISGETIDYGPCAFVEAFDENAVFSSIDTGGRYRFGQQPGIAVWNLSRLAETLLPLIAEDPAAAVGDATAAVEGFIPAFAEELLARHRHKLGLTDAREGDQALVDDFLRVLKVGAVDHTLGWRALSAVLVGDPRGAEILGGATGFDEWRARWVERLGAFDPVDVAVRLDAANPVHVPRNHLVEEAIAAANADELEPLQALLEAVRSPFGPWDEGDRFAEPGPEAFTRSYVTYCGT</sequence>
<keyword evidence="2 8" id="KW-0808">Transferase</keyword>
<name>A0A542XB40_9MICO</name>
<dbReference type="NCBIfam" id="NF000658">
    <property type="entry name" value="PRK00029.1"/>
    <property type="match status" value="1"/>
</dbReference>
<evidence type="ECO:0000256" key="5">
    <source>
        <dbReference type="ARBA" id="ARBA00022741"/>
    </source>
</evidence>
<dbReference type="EC" id="2.7.7.108" evidence="8"/>
<feature type="binding site" evidence="8">
    <location>
        <position position="258"/>
    </location>
    <ligand>
        <name>ATP</name>
        <dbReference type="ChEBI" id="CHEBI:30616"/>
    </ligand>
</feature>
<comment type="caution">
    <text evidence="9">The sequence shown here is derived from an EMBL/GenBank/DDBJ whole genome shotgun (WGS) entry which is preliminary data.</text>
</comment>
<feature type="binding site" evidence="8">
    <location>
        <position position="121"/>
    </location>
    <ligand>
        <name>ATP</name>
        <dbReference type="ChEBI" id="CHEBI:30616"/>
    </ligand>
</feature>
<evidence type="ECO:0000256" key="3">
    <source>
        <dbReference type="ARBA" id="ARBA00022695"/>
    </source>
</evidence>
<proteinExistence type="inferred from homology"/>
<feature type="binding site" evidence="8">
    <location>
        <position position="179"/>
    </location>
    <ligand>
        <name>ATP</name>
        <dbReference type="ChEBI" id="CHEBI:30616"/>
    </ligand>
</feature>
<accession>A0A542XB40</accession>
<comment type="catalytic activity">
    <reaction evidence="8">
        <text>L-tyrosyl-[protein] + ATP = O-(5'-adenylyl)-L-tyrosyl-[protein] + diphosphate</text>
        <dbReference type="Rhea" id="RHEA:54288"/>
        <dbReference type="Rhea" id="RHEA-COMP:10136"/>
        <dbReference type="Rhea" id="RHEA-COMP:13846"/>
        <dbReference type="ChEBI" id="CHEBI:30616"/>
        <dbReference type="ChEBI" id="CHEBI:33019"/>
        <dbReference type="ChEBI" id="CHEBI:46858"/>
        <dbReference type="ChEBI" id="CHEBI:83624"/>
        <dbReference type="EC" id="2.7.7.108"/>
    </reaction>
</comment>
<keyword evidence="8" id="KW-0464">Manganese</keyword>
<evidence type="ECO:0000313" key="10">
    <source>
        <dbReference type="Proteomes" id="UP000318336"/>
    </source>
</evidence>
<dbReference type="GO" id="GO:0000287">
    <property type="term" value="F:magnesium ion binding"/>
    <property type="evidence" value="ECO:0007669"/>
    <property type="project" value="UniProtKB-UniRule"/>
</dbReference>
<feature type="binding site" evidence="8">
    <location>
        <position position="258"/>
    </location>
    <ligand>
        <name>Mg(2+)</name>
        <dbReference type="ChEBI" id="CHEBI:18420"/>
    </ligand>
</feature>
<evidence type="ECO:0000256" key="4">
    <source>
        <dbReference type="ARBA" id="ARBA00022723"/>
    </source>
</evidence>
<gene>
    <name evidence="8" type="primary">ydiU</name>
    <name evidence="8" type="synonym">selO</name>
    <name evidence="9" type="ORF">FB554_1187</name>
</gene>
<feature type="binding site" evidence="8">
    <location>
        <position position="109"/>
    </location>
    <ligand>
        <name>ATP</name>
        <dbReference type="ChEBI" id="CHEBI:30616"/>
    </ligand>
</feature>
<dbReference type="Proteomes" id="UP000318336">
    <property type="component" value="Unassembled WGS sequence"/>
</dbReference>
<dbReference type="AlphaFoldDB" id="A0A542XB40"/>
<evidence type="ECO:0000313" key="9">
    <source>
        <dbReference type="EMBL" id="TQL33053.1"/>
    </source>
</evidence>
<dbReference type="Pfam" id="PF02696">
    <property type="entry name" value="SelO"/>
    <property type="match status" value="1"/>
</dbReference>